<evidence type="ECO:0008006" key="4">
    <source>
        <dbReference type="Google" id="ProtNLM"/>
    </source>
</evidence>
<gene>
    <name evidence="2" type="ORF">AMECASPLE_017265</name>
</gene>
<organism evidence="2 3">
    <name type="scientific">Ameca splendens</name>
    <dbReference type="NCBI Taxonomy" id="208324"/>
    <lineage>
        <taxon>Eukaryota</taxon>
        <taxon>Metazoa</taxon>
        <taxon>Chordata</taxon>
        <taxon>Craniata</taxon>
        <taxon>Vertebrata</taxon>
        <taxon>Euteleostomi</taxon>
        <taxon>Actinopterygii</taxon>
        <taxon>Neopterygii</taxon>
        <taxon>Teleostei</taxon>
        <taxon>Neoteleostei</taxon>
        <taxon>Acanthomorphata</taxon>
        <taxon>Ovalentaria</taxon>
        <taxon>Atherinomorphae</taxon>
        <taxon>Cyprinodontiformes</taxon>
        <taxon>Goodeidae</taxon>
        <taxon>Ameca</taxon>
    </lineage>
</organism>
<keyword evidence="3" id="KW-1185">Reference proteome</keyword>
<sequence length="68" mass="7308">VDKLEASESLRKQEEQATESQPIVYGTPQLMLTAGPNMAVPPQQAYGYGYTAAPAYGQPPQPSFGYGM</sequence>
<reference evidence="2 3" key="1">
    <citation type="submission" date="2021-06" db="EMBL/GenBank/DDBJ databases">
        <authorList>
            <person name="Palmer J.M."/>
        </authorList>
    </citation>
    <scope>NUCLEOTIDE SEQUENCE [LARGE SCALE GENOMIC DNA]</scope>
    <source>
        <strain evidence="2 3">AS_MEX2019</strain>
        <tissue evidence="2">Muscle</tissue>
    </source>
</reference>
<proteinExistence type="predicted"/>
<evidence type="ECO:0000313" key="2">
    <source>
        <dbReference type="EMBL" id="MEQ2291866.1"/>
    </source>
</evidence>
<evidence type="ECO:0000256" key="1">
    <source>
        <dbReference type="SAM" id="MobiDB-lite"/>
    </source>
</evidence>
<dbReference type="Proteomes" id="UP001469553">
    <property type="component" value="Unassembled WGS sequence"/>
</dbReference>
<protein>
    <recommendedName>
        <fullName evidence="4">Clathrin heavy chain</fullName>
    </recommendedName>
</protein>
<feature type="non-terminal residue" evidence="2">
    <location>
        <position position="1"/>
    </location>
</feature>
<evidence type="ECO:0000313" key="3">
    <source>
        <dbReference type="Proteomes" id="UP001469553"/>
    </source>
</evidence>
<feature type="compositionally biased region" description="Basic and acidic residues" evidence="1">
    <location>
        <begin position="1"/>
        <end position="15"/>
    </location>
</feature>
<name>A0ABV0YDT2_9TELE</name>
<accession>A0ABV0YDT2</accession>
<comment type="caution">
    <text evidence="2">The sequence shown here is derived from an EMBL/GenBank/DDBJ whole genome shotgun (WGS) entry which is preliminary data.</text>
</comment>
<dbReference type="EMBL" id="JAHRIP010029502">
    <property type="protein sequence ID" value="MEQ2291866.1"/>
    <property type="molecule type" value="Genomic_DNA"/>
</dbReference>
<feature type="region of interest" description="Disordered" evidence="1">
    <location>
        <begin position="1"/>
        <end position="23"/>
    </location>
</feature>